<evidence type="ECO:0000313" key="4">
    <source>
        <dbReference type="Proteomes" id="UP000276864"/>
    </source>
</evidence>
<dbReference type="EMBL" id="QWIK01001759">
    <property type="protein sequence ID" value="RMX92571.1"/>
    <property type="molecule type" value="Genomic_DNA"/>
</dbReference>
<gene>
    <name evidence="3" type="ORF">D0866_02130</name>
    <name evidence="2" type="ORF">D0868_13335</name>
</gene>
<evidence type="ECO:0000256" key="1">
    <source>
        <dbReference type="SAM" id="MobiDB-lite"/>
    </source>
</evidence>
<dbReference type="Proteomes" id="UP000282582">
    <property type="component" value="Unassembled WGS sequence"/>
</dbReference>
<sequence length="431" mass="49185">MARISLKAEAAAKAHNIKNYESLDTACSRVKDWVHEDCKVEIEVLTGSTGKTLMWTSDPKGAYEEHQRKYKKERKKEQKKQAARQEGNGSDESDEPEAQASSTASEATDDSEWALNVSTCYNNGVDFDSLFLPQSSTGLRSRTCLNSFANFFTAVHSRLKAFLTPAAMASKAYSWALVLREALGEKIVNYNGEYMTEPRMKVLKFIESKIQIMQLQPEIREIILDHLCEETTIAVFLRGNGYSPATGIKLPVTARAGDRLLRQETIRTALEKTTFRIDSFPGNQSFQDWLERVDLREVSKNYVNGFDAVKHLLFPYFSRFPHYNYPADHPNSDIELMLKCRNLETVNIQWASDVLYQSDGRVKTVDQLRKEFRLDRMLGLANLKQLTVTGRLTWEGEKLLHDLAGWFWDNLVGKGGSKVEVLDCWDLRRGR</sequence>
<protein>
    <submittedName>
        <fullName evidence="2">Uncharacterized protein</fullName>
    </submittedName>
</protein>
<comment type="caution">
    <text evidence="2">The sequence shown here is derived from an EMBL/GenBank/DDBJ whole genome shotgun (WGS) entry which is preliminary data.</text>
</comment>
<evidence type="ECO:0000313" key="2">
    <source>
        <dbReference type="EMBL" id="RMX92571.1"/>
    </source>
</evidence>
<accession>A0A3M6XPE1</accession>
<reference evidence="4 5" key="1">
    <citation type="journal article" date="2018" name="BMC Genomics">
        <title>Genomic evidence for intraspecific hybridization in a clonal and extremely halotolerant yeast.</title>
        <authorList>
            <person name="Gostincar C."/>
            <person name="Stajich J.E."/>
            <person name="Zupancic J."/>
            <person name="Zalar P."/>
            <person name="Gunde-Cimerman N."/>
        </authorList>
    </citation>
    <scope>NUCLEOTIDE SEQUENCE [LARGE SCALE GENOMIC DNA]</scope>
    <source>
        <strain evidence="3 4">EXF-6651</strain>
        <strain evidence="2 5">EXF-6654</strain>
    </source>
</reference>
<dbReference type="AlphaFoldDB" id="A0A3M6XPE1"/>
<name>A0A3M6XPE1_HORWE</name>
<evidence type="ECO:0000313" key="5">
    <source>
        <dbReference type="Proteomes" id="UP000282582"/>
    </source>
</evidence>
<dbReference type="Proteomes" id="UP000276864">
    <property type="component" value="Unassembled WGS sequence"/>
</dbReference>
<proteinExistence type="predicted"/>
<dbReference type="EMBL" id="QWIM01000134">
    <property type="protein sequence ID" value="RMY39120.1"/>
    <property type="molecule type" value="Genomic_DNA"/>
</dbReference>
<organism evidence="2 5">
    <name type="scientific">Hortaea werneckii</name>
    <name type="common">Black yeast</name>
    <name type="synonym">Cladosporium werneckii</name>
    <dbReference type="NCBI Taxonomy" id="91943"/>
    <lineage>
        <taxon>Eukaryota</taxon>
        <taxon>Fungi</taxon>
        <taxon>Dikarya</taxon>
        <taxon>Ascomycota</taxon>
        <taxon>Pezizomycotina</taxon>
        <taxon>Dothideomycetes</taxon>
        <taxon>Dothideomycetidae</taxon>
        <taxon>Mycosphaerellales</taxon>
        <taxon>Teratosphaeriaceae</taxon>
        <taxon>Hortaea</taxon>
    </lineage>
</organism>
<dbReference type="VEuPathDB" id="FungiDB:BTJ68_03034"/>
<feature type="region of interest" description="Disordered" evidence="1">
    <location>
        <begin position="55"/>
        <end position="110"/>
    </location>
</feature>
<evidence type="ECO:0000313" key="3">
    <source>
        <dbReference type="EMBL" id="RMY39120.1"/>
    </source>
</evidence>